<dbReference type="EMBL" id="FPBH01000023">
    <property type="protein sequence ID" value="SFU23882.1"/>
    <property type="molecule type" value="Genomic_DNA"/>
</dbReference>
<dbReference type="InterPro" id="IPR014966">
    <property type="entry name" value="FRG-dom"/>
</dbReference>
<dbReference type="Pfam" id="PF08867">
    <property type="entry name" value="FRG"/>
    <property type="match status" value="1"/>
</dbReference>
<dbReference type="SMART" id="SM00901">
    <property type="entry name" value="FRG"/>
    <property type="match status" value="1"/>
</dbReference>
<dbReference type="Proteomes" id="UP000198844">
    <property type="component" value="Unassembled WGS sequence"/>
</dbReference>
<dbReference type="AlphaFoldDB" id="A0A1I7EJ07"/>
<organism evidence="2 3">
    <name type="scientific">Paraburkholderia aspalathi</name>
    <dbReference type="NCBI Taxonomy" id="1324617"/>
    <lineage>
        <taxon>Bacteria</taxon>
        <taxon>Pseudomonadati</taxon>
        <taxon>Pseudomonadota</taxon>
        <taxon>Betaproteobacteria</taxon>
        <taxon>Burkholderiales</taxon>
        <taxon>Burkholderiaceae</taxon>
        <taxon>Paraburkholderia</taxon>
    </lineage>
</organism>
<reference evidence="2 3" key="1">
    <citation type="submission" date="2016-10" db="EMBL/GenBank/DDBJ databases">
        <authorList>
            <person name="de Groot N.N."/>
        </authorList>
    </citation>
    <scope>NUCLEOTIDE SEQUENCE [LARGE SCALE GENOMIC DNA]</scope>
    <source>
        <strain evidence="2 3">LMG 27731</strain>
    </source>
</reference>
<protein>
    <submittedName>
        <fullName evidence="2">FRG domain-containing protein</fullName>
    </submittedName>
</protein>
<dbReference type="OrthoDB" id="9816036at2"/>
<feature type="domain" description="FRG" evidence="1">
    <location>
        <begin position="37"/>
        <end position="143"/>
    </location>
</feature>
<accession>A0A1I7EJ07</accession>
<sequence length="269" mass="29822">MTVTITKLPKKGMGEARDLATFLNLVDRWTQGIPDLGYRISLFRGQEDESWLLKPGIARPQYAKRVKPGTEQRMLSEFKQRGIPHLESTVELADADWLAIAQHHAMPTRLLDWTGSALAALWFAIKRPAIKGADGKLKAAAVWLLAATDADMIQSGEREKPLEITRTKLLKPRHVSRRIAAQDGWFSVHRGFEDGLGMTYVSLDTNTDFKKRLSFIRIPPDAFGPMRGQLQTAGINRGVLFPDLDGVAGRIADAILYPDDQLAPGAGNI</sequence>
<dbReference type="RefSeq" id="WP_093641938.1">
    <property type="nucleotide sequence ID" value="NZ_FPBH01000023.1"/>
</dbReference>
<name>A0A1I7EJ07_9BURK</name>
<evidence type="ECO:0000259" key="1">
    <source>
        <dbReference type="SMART" id="SM00901"/>
    </source>
</evidence>
<proteinExistence type="predicted"/>
<gene>
    <name evidence="2" type="ORF">SAMN05192563_1023114</name>
</gene>
<evidence type="ECO:0000313" key="3">
    <source>
        <dbReference type="Proteomes" id="UP000198844"/>
    </source>
</evidence>
<evidence type="ECO:0000313" key="2">
    <source>
        <dbReference type="EMBL" id="SFU23882.1"/>
    </source>
</evidence>